<dbReference type="EMBL" id="JAIPUX010000521">
    <property type="protein sequence ID" value="KAH0626648.1"/>
    <property type="molecule type" value="Genomic_DNA"/>
</dbReference>
<keyword evidence="1" id="KW-0732">Signal</keyword>
<dbReference type="CDD" id="cd20220">
    <property type="entry name" value="PFM_natterin-3-like"/>
    <property type="match status" value="1"/>
</dbReference>
<dbReference type="PANTHER" id="PTHR31649">
    <property type="entry name" value="AGAP009604-PA"/>
    <property type="match status" value="1"/>
</dbReference>
<evidence type="ECO:0000256" key="1">
    <source>
        <dbReference type="SAM" id="SignalP"/>
    </source>
</evidence>
<accession>A0ABQ7TBX0</accession>
<keyword evidence="3" id="KW-1185">Reference proteome</keyword>
<reference evidence="2 3" key="1">
    <citation type="journal article" date="2022" name="Gigascience">
        <title>A chromosome-level genome assembly and annotation of the desert horned lizard, Phrynosoma platyrhinos, provides insight into chromosomal rearrangements among reptiles.</title>
        <authorList>
            <person name="Koochekian N."/>
            <person name="Ascanio A."/>
            <person name="Farleigh K."/>
            <person name="Card D.C."/>
            <person name="Schield D.R."/>
            <person name="Castoe T.A."/>
            <person name="Jezkova T."/>
        </authorList>
    </citation>
    <scope>NUCLEOTIDE SEQUENCE [LARGE SCALE GENOMIC DNA]</scope>
    <source>
        <strain evidence="2">NK-2021</strain>
    </source>
</reference>
<proteinExistence type="predicted"/>
<evidence type="ECO:0000313" key="3">
    <source>
        <dbReference type="Proteomes" id="UP000826234"/>
    </source>
</evidence>
<dbReference type="SUPFAM" id="SSF56973">
    <property type="entry name" value="Aerolisin/ETX pore-forming domain"/>
    <property type="match status" value="1"/>
</dbReference>
<gene>
    <name evidence="2" type="ORF">JD844_001739</name>
</gene>
<evidence type="ECO:0008006" key="4">
    <source>
        <dbReference type="Google" id="ProtNLM"/>
    </source>
</evidence>
<evidence type="ECO:0000313" key="2">
    <source>
        <dbReference type="EMBL" id="KAH0626648.1"/>
    </source>
</evidence>
<sequence length="381" mass="43126">MLHLVNFKMHLLLCIVIIPLIASEQENTTVSVIPQKDGRRVPVTLKRNKRSDRGNEVFQDTSLKWVAFQGTIPQGTVSLWNNYAQRREYTCAIDDCRAGFYSPNEGSFCFYPFAGKQRQSARFWLLVNENDLELLEWRSGYAGGVPSNSIGTCSGDRFYVAKNKYGLGEVDRQNTAFFIGIDGSEYWYKSYDVLTVNKDYVSHKIYNVIYFKEHGEYENEAVILKTSKVRNYDCKAIKKKTSLSKEIAREHHWDLSNSLSFGTSLTLTAGIPRIIGGRWSISVEKNITQSEGSSVSDKEVHTVEVELEVQPNHECEVEMEGIKMKAEIPFSASVIRQYKNGVKRRATVQGVSKNLAVEEVSAVVKRCHPIPDAEPCNDSHA</sequence>
<name>A0ABQ7TBX0_PHRPL</name>
<dbReference type="Gene3D" id="2.170.15.10">
    <property type="entry name" value="Proaerolysin, chain A, domain 3"/>
    <property type="match status" value="1"/>
</dbReference>
<feature type="chain" id="PRO_5045788651" description="Natterin-4" evidence="1">
    <location>
        <begin position="24"/>
        <end position="381"/>
    </location>
</feature>
<dbReference type="Proteomes" id="UP000826234">
    <property type="component" value="Unassembled WGS sequence"/>
</dbReference>
<protein>
    <recommendedName>
        <fullName evidence="4">Natterin-4</fullName>
    </recommendedName>
</protein>
<organism evidence="2 3">
    <name type="scientific">Phrynosoma platyrhinos</name>
    <name type="common">Desert horned lizard</name>
    <dbReference type="NCBI Taxonomy" id="52577"/>
    <lineage>
        <taxon>Eukaryota</taxon>
        <taxon>Metazoa</taxon>
        <taxon>Chordata</taxon>
        <taxon>Craniata</taxon>
        <taxon>Vertebrata</taxon>
        <taxon>Euteleostomi</taxon>
        <taxon>Lepidosauria</taxon>
        <taxon>Squamata</taxon>
        <taxon>Bifurcata</taxon>
        <taxon>Unidentata</taxon>
        <taxon>Episquamata</taxon>
        <taxon>Toxicofera</taxon>
        <taxon>Iguania</taxon>
        <taxon>Phrynosomatidae</taxon>
        <taxon>Phrynosomatinae</taxon>
        <taxon>Phrynosoma</taxon>
    </lineage>
</organism>
<feature type="signal peptide" evidence="1">
    <location>
        <begin position="1"/>
        <end position="23"/>
    </location>
</feature>
<comment type="caution">
    <text evidence="2">The sequence shown here is derived from an EMBL/GenBank/DDBJ whole genome shotgun (WGS) entry which is preliminary data.</text>
</comment>
<dbReference type="PANTHER" id="PTHR31649:SF1">
    <property type="entry name" value="FARNESOIC ACID O-METHYL TRANSFERASE DOMAIN-CONTAINING PROTEIN"/>
    <property type="match status" value="1"/>
</dbReference>